<dbReference type="GO" id="GO:0003700">
    <property type="term" value="F:DNA-binding transcription factor activity"/>
    <property type="evidence" value="ECO:0007669"/>
    <property type="project" value="TreeGrafter"/>
</dbReference>
<dbReference type="InterPro" id="IPR045823">
    <property type="entry name" value="TetR_C_32"/>
</dbReference>
<dbReference type="AlphaFoldDB" id="A0A3M9M9U3"/>
<dbReference type="Pfam" id="PF00440">
    <property type="entry name" value="TetR_N"/>
    <property type="match status" value="1"/>
</dbReference>
<dbReference type="PANTHER" id="PTHR30055">
    <property type="entry name" value="HTH-TYPE TRANSCRIPTIONAL REGULATOR RUTR"/>
    <property type="match status" value="1"/>
</dbReference>
<evidence type="ECO:0000256" key="1">
    <source>
        <dbReference type="ARBA" id="ARBA00023125"/>
    </source>
</evidence>
<dbReference type="GO" id="GO:0000976">
    <property type="term" value="F:transcription cis-regulatory region binding"/>
    <property type="evidence" value="ECO:0007669"/>
    <property type="project" value="TreeGrafter"/>
</dbReference>
<dbReference type="Proteomes" id="UP000271678">
    <property type="component" value="Unassembled WGS sequence"/>
</dbReference>
<dbReference type="PANTHER" id="PTHR30055:SF160">
    <property type="entry name" value="TRANSCRIPTIONAL REGULATORY PROTEIN (PROBABLY ASNC-FAMILY)-RELATED"/>
    <property type="match status" value="1"/>
</dbReference>
<dbReference type="SUPFAM" id="SSF46689">
    <property type="entry name" value="Homeodomain-like"/>
    <property type="match status" value="1"/>
</dbReference>
<evidence type="ECO:0000256" key="3">
    <source>
        <dbReference type="SAM" id="MobiDB-lite"/>
    </source>
</evidence>
<dbReference type="Gene3D" id="1.10.357.10">
    <property type="entry name" value="Tetracycline Repressor, domain 2"/>
    <property type="match status" value="1"/>
</dbReference>
<reference evidence="5 6" key="1">
    <citation type="submission" date="2018-11" db="EMBL/GenBank/DDBJ databases">
        <title>Draft genome of Simplicispira Flexivirga sp. BO-16.</title>
        <authorList>
            <person name="Im W.T."/>
        </authorList>
    </citation>
    <scope>NUCLEOTIDE SEQUENCE [LARGE SCALE GENOMIC DNA]</scope>
    <source>
        <strain evidence="5 6">BO-16</strain>
    </source>
</reference>
<feature type="compositionally biased region" description="Basic and acidic residues" evidence="3">
    <location>
        <begin position="7"/>
        <end position="22"/>
    </location>
</feature>
<sequence length="227" mass="24652">MTSPNDTRIDGRDARWSAHREQRRRELTDAAIKAIQVHGASVGMDEIAAQAGTSKTVIYRHFGDRLGLYLSVCASVDNNVLGDLRQVLQSAGEATNSGPLADDPRAVIEAVIDSYFAQVERDPEVYRFVVRRPALNVALEDDPVIGISDTIAGVLEPIFAEALEAADQPATAAHIWAHGLIGFVRESADRWLADPDRPPRAVVVRHLAEFATYGLSGALNLDSRSIS</sequence>
<accession>A0A3M9M9U3</accession>
<evidence type="ECO:0000259" key="4">
    <source>
        <dbReference type="PROSITE" id="PS50977"/>
    </source>
</evidence>
<feature type="domain" description="HTH tetR-type" evidence="4">
    <location>
        <begin position="21"/>
        <end position="80"/>
    </location>
</feature>
<proteinExistence type="predicted"/>
<evidence type="ECO:0000313" key="6">
    <source>
        <dbReference type="Proteomes" id="UP000271678"/>
    </source>
</evidence>
<dbReference type="EMBL" id="RJJQ01000010">
    <property type="protein sequence ID" value="RNI21633.1"/>
    <property type="molecule type" value="Genomic_DNA"/>
</dbReference>
<dbReference type="Pfam" id="PF19344">
    <property type="entry name" value="TetR_C_32"/>
    <property type="match status" value="1"/>
</dbReference>
<evidence type="ECO:0000256" key="2">
    <source>
        <dbReference type="PROSITE-ProRule" id="PRU00335"/>
    </source>
</evidence>
<dbReference type="InterPro" id="IPR009057">
    <property type="entry name" value="Homeodomain-like_sf"/>
</dbReference>
<keyword evidence="1 2" id="KW-0238">DNA-binding</keyword>
<dbReference type="OrthoDB" id="4542604at2"/>
<dbReference type="InterPro" id="IPR001647">
    <property type="entry name" value="HTH_TetR"/>
</dbReference>
<feature type="DNA-binding region" description="H-T-H motif" evidence="2">
    <location>
        <begin position="43"/>
        <end position="62"/>
    </location>
</feature>
<comment type="caution">
    <text evidence="5">The sequence shown here is derived from an EMBL/GenBank/DDBJ whole genome shotgun (WGS) entry which is preliminary data.</text>
</comment>
<gene>
    <name evidence="5" type="ORF">EFY87_10785</name>
</gene>
<protein>
    <submittedName>
        <fullName evidence="5">TetR/AcrR family transcriptional regulator</fullName>
    </submittedName>
</protein>
<dbReference type="InterPro" id="IPR050109">
    <property type="entry name" value="HTH-type_TetR-like_transc_reg"/>
</dbReference>
<dbReference type="SUPFAM" id="SSF48498">
    <property type="entry name" value="Tetracyclin repressor-like, C-terminal domain"/>
    <property type="match status" value="1"/>
</dbReference>
<dbReference type="RefSeq" id="WP_123271481.1">
    <property type="nucleotide sequence ID" value="NZ_RJJQ01000010.1"/>
</dbReference>
<keyword evidence="6" id="KW-1185">Reference proteome</keyword>
<feature type="region of interest" description="Disordered" evidence="3">
    <location>
        <begin position="1"/>
        <end position="22"/>
    </location>
</feature>
<dbReference type="PROSITE" id="PS50977">
    <property type="entry name" value="HTH_TETR_2"/>
    <property type="match status" value="1"/>
</dbReference>
<name>A0A3M9M9U3_9MICO</name>
<organism evidence="5 6">
    <name type="scientific">Flexivirga caeni</name>
    <dbReference type="NCBI Taxonomy" id="2294115"/>
    <lineage>
        <taxon>Bacteria</taxon>
        <taxon>Bacillati</taxon>
        <taxon>Actinomycetota</taxon>
        <taxon>Actinomycetes</taxon>
        <taxon>Micrococcales</taxon>
        <taxon>Dermacoccaceae</taxon>
        <taxon>Flexivirga</taxon>
    </lineage>
</organism>
<evidence type="ECO:0000313" key="5">
    <source>
        <dbReference type="EMBL" id="RNI21633.1"/>
    </source>
</evidence>
<dbReference type="InterPro" id="IPR036271">
    <property type="entry name" value="Tet_transcr_reg_TetR-rel_C_sf"/>
</dbReference>